<keyword evidence="7" id="KW-0788">Thiol protease</keyword>
<dbReference type="InterPro" id="IPR036156">
    <property type="entry name" value="Beta-gal/glucu_dom_sf"/>
</dbReference>
<dbReference type="AlphaFoldDB" id="A0A7W5DTG0"/>
<dbReference type="PANTHER" id="PTHR10066">
    <property type="entry name" value="BETA-GLUCURONIDASE"/>
    <property type="match status" value="1"/>
</dbReference>
<dbReference type="Pfam" id="PF02836">
    <property type="entry name" value="Glyco_hydro_2_C"/>
    <property type="match status" value="1"/>
</dbReference>
<dbReference type="GO" id="GO:0008234">
    <property type="term" value="F:cysteine-type peptidase activity"/>
    <property type="evidence" value="ECO:0007669"/>
    <property type="project" value="UniProtKB-KW"/>
</dbReference>
<dbReference type="Gene3D" id="3.20.20.80">
    <property type="entry name" value="Glycosidases"/>
    <property type="match status" value="1"/>
</dbReference>
<dbReference type="SUPFAM" id="SSF49303">
    <property type="entry name" value="beta-Galactosidase/glucuronidase domain"/>
    <property type="match status" value="1"/>
</dbReference>
<feature type="domain" description="Glycoside hydrolase family 2 immunoglobulin-like beta-sandwich" evidence="10">
    <location>
        <begin position="205"/>
        <end position="297"/>
    </location>
</feature>
<dbReference type="PRINTS" id="PR00132">
    <property type="entry name" value="GLHYDRLASE2"/>
</dbReference>
<keyword evidence="6 13" id="KW-0378">Hydrolase</keyword>
<dbReference type="InterPro" id="IPR006103">
    <property type="entry name" value="Glyco_hydro_2_cat"/>
</dbReference>
<dbReference type="InterPro" id="IPR008979">
    <property type="entry name" value="Galactose-bd-like_sf"/>
</dbReference>
<feature type="domain" description="Glycoside hydrolase family 2 catalytic" evidence="11">
    <location>
        <begin position="301"/>
        <end position="593"/>
    </location>
</feature>
<dbReference type="InterPro" id="IPR006104">
    <property type="entry name" value="Glyco_hydro_2_N"/>
</dbReference>
<reference evidence="13 14" key="1">
    <citation type="submission" date="2020-08" db="EMBL/GenBank/DDBJ databases">
        <title>Genomic Encyclopedia of Type Strains, Phase IV (KMG-IV): sequencing the most valuable type-strain genomes for metagenomic binning, comparative biology and taxonomic classification.</title>
        <authorList>
            <person name="Goeker M."/>
        </authorList>
    </citation>
    <scope>NUCLEOTIDE SEQUENCE [LARGE SCALE GENOMIC DNA]</scope>
    <source>
        <strain evidence="13 14">DSM 27471</strain>
    </source>
</reference>
<dbReference type="PANTHER" id="PTHR10066:SF67">
    <property type="entry name" value="BETA-GLUCURONIDASE"/>
    <property type="match status" value="1"/>
</dbReference>
<dbReference type="SUPFAM" id="SSF49785">
    <property type="entry name" value="Galactose-binding domain-like"/>
    <property type="match status" value="1"/>
</dbReference>
<evidence type="ECO:0000256" key="6">
    <source>
        <dbReference type="ARBA" id="ARBA00022801"/>
    </source>
</evidence>
<dbReference type="InterPro" id="IPR006102">
    <property type="entry name" value="Ig-like_GH2"/>
</dbReference>
<evidence type="ECO:0000256" key="4">
    <source>
        <dbReference type="ARBA" id="ARBA00016205"/>
    </source>
</evidence>
<evidence type="ECO:0000256" key="8">
    <source>
        <dbReference type="ARBA" id="ARBA00023295"/>
    </source>
</evidence>
<evidence type="ECO:0000259" key="10">
    <source>
        <dbReference type="Pfam" id="PF00703"/>
    </source>
</evidence>
<evidence type="ECO:0000259" key="12">
    <source>
        <dbReference type="Pfam" id="PF02837"/>
    </source>
</evidence>
<evidence type="ECO:0000256" key="5">
    <source>
        <dbReference type="ARBA" id="ARBA00022670"/>
    </source>
</evidence>
<dbReference type="Gene3D" id="2.60.40.10">
    <property type="entry name" value="Immunoglobulins"/>
    <property type="match status" value="1"/>
</dbReference>
<accession>A0A7W5DTG0</accession>
<dbReference type="InterPro" id="IPR006101">
    <property type="entry name" value="Glyco_hydro_2"/>
</dbReference>
<dbReference type="Proteomes" id="UP000544222">
    <property type="component" value="Unassembled WGS sequence"/>
</dbReference>
<dbReference type="GO" id="GO:0019391">
    <property type="term" value="P:glucuronoside catabolic process"/>
    <property type="evidence" value="ECO:0007669"/>
    <property type="project" value="TreeGrafter"/>
</dbReference>
<comment type="similarity">
    <text evidence="1">Belongs to the peptidase C25 family.</text>
</comment>
<dbReference type="InterPro" id="IPR013783">
    <property type="entry name" value="Ig-like_fold"/>
</dbReference>
<name>A0A7W5DTG0_9PORP</name>
<dbReference type="Gene3D" id="2.60.120.260">
    <property type="entry name" value="Galactose-binding domain-like"/>
    <property type="match status" value="1"/>
</dbReference>
<evidence type="ECO:0000313" key="14">
    <source>
        <dbReference type="Proteomes" id="UP000544222"/>
    </source>
</evidence>
<keyword evidence="8 13" id="KW-0326">Glycosidase</keyword>
<evidence type="ECO:0000313" key="13">
    <source>
        <dbReference type="EMBL" id="MBB3188770.1"/>
    </source>
</evidence>
<keyword evidence="9" id="KW-0732">Signal</keyword>
<dbReference type="EMBL" id="JACHYB010000002">
    <property type="protein sequence ID" value="MBB3188770.1"/>
    <property type="molecule type" value="Genomic_DNA"/>
</dbReference>
<dbReference type="GO" id="GO:0006508">
    <property type="term" value="P:proteolysis"/>
    <property type="evidence" value="ECO:0007669"/>
    <property type="project" value="UniProtKB-KW"/>
</dbReference>
<feature type="chain" id="PRO_5031356320" description="Beta-glucuronidase" evidence="9">
    <location>
        <begin position="22"/>
        <end position="598"/>
    </location>
</feature>
<evidence type="ECO:0000256" key="9">
    <source>
        <dbReference type="SAM" id="SignalP"/>
    </source>
</evidence>
<evidence type="ECO:0000256" key="7">
    <source>
        <dbReference type="ARBA" id="ARBA00022807"/>
    </source>
</evidence>
<dbReference type="EC" id="3.2.1.31" evidence="3"/>
<keyword evidence="14" id="KW-1185">Reference proteome</keyword>
<feature type="domain" description="Glycosyl hydrolases family 2 sugar binding" evidence="12">
    <location>
        <begin position="40"/>
        <end position="202"/>
    </location>
</feature>
<evidence type="ECO:0000256" key="1">
    <source>
        <dbReference type="ARBA" id="ARBA00006067"/>
    </source>
</evidence>
<organism evidence="13 14">
    <name type="scientific">Microbacter margulisiae</name>
    <dbReference type="NCBI Taxonomy" id="1350067"/>
    <lineage>
        <taxon>Bacteria</taxon>
        <taxon>Pseudomonadati</taxon>
        <taxon>Bacteroidota</taxon>
        <taxon>Bacteroidia</taxon>
        <taxon>Bacteroidales</taxon>
        <taxon>Porphyromonadaceae</taxon>
        <taxon>Microbacter</taxon>
    </lineage>
</organism>
<evidence type="ECO:0000256" key="2">
    <source>
        <dbReference type="ARBA" id="ARBA00007401"/>
    </source>
</evidence>
<dbReference type="GO" id="GO:0030246">
    <property type="term" value="F:carbohydrate binding"/>
    <property type="evidence" value="ECO:0007669"/>
    <property type="project" value="TreeGrafter"/>
</dbReference>
<dbReference type="Pfam" id="PF00703">
    <property type="entry name" value="Glyco_hydro_2"/>
    <property type="match status" value="1"/>
</dbReference>
<protein>
    <recommendedName>
        <fullName evidence="4">Beta-glucuronidase</fullName>
        <ecNumber evidence="3">3.2.1.31</ecNumber>
    </recommendedName>
</protein>
<sequence>MNATKATLFCIILFVATFLQAQTTPGLLPLIQNPQGRHFMSLDGKWNYILDPMNNGLSANGYFKEPHVDNKTTFKEYDFSTSPTLNVPGDWNTQNATLLNYEGSMWLKKAFLFHPQSGMRYFIYFGAVNYRAIVYLNGEKIGEHIGGFTPFNVDATSQLKEGENSLIVWVNDTRQADGVPTLKYDWFNYGGITRKVRLLEEPATFIENYKIQLQKKSLHHVAGYVQLNGTTPSQAVTVSIPELKLVRTFTTDAKGYVAVNLNLPAKQLILWSPQTPKLYEVTIATKDDTVKDDIGFRSIETQGRDILLNGKPVFLKGISIHDEAAYRNGRIFSASESKILLTWAKELGCNYVRLAHYPHNEDMVRTAEKMGIMVWEEVPNYWDIEWNNPETYANSLNQVSEMISRDQNRANVIIWSMANETPQTPARNRFLSNLVDYTHTHDNTRLVSMAMLRGDKSHNLLSVNDSMANKVDVISFNEYVGWYEGDNSRIDQVSWQIDYNKPLIISEFGAGAVAGLHGSPTERWTEEYQAEFYRKTLKMIDERMPKIAGMSPWILKDFRSPLRVLPHIQDGFNRKGLISDQGQKKEAFYVLQAWYKHK</sequence>
<comment type="caution">
    <text evidence="13">The sequence shown here is derived from an EMBL/GenBank/DDBJ whole genome shotgun (WGS) entry which is preliminary data.</text>
</comment>
<dbReference type="GO" id="GO:0004566">
    <property type="term" value="F:beta-glucuronidase activity"/>
    <property type="evidence" value="ECO:0007669"/>
    <property type="project" value="UniProtKB-EC"/>
</dbReference>
<dbReference type="Pfam" id="PF02837">
    <property type="entry name" value="Glyco_hydro_2_N"/>
    <property type="match status" value="1"/>
</dbReference>
<feature type="signal peptide" evidence="9">
    <location>
        <begin position="1"/>
        <end position="21"/>
    </location>
</feature>
<dbReference type="GO" id="GO:0005975">
    <property type="term" value="P:carbohydrate metabolic process"/>
    <property type="evidence" value="ECO:0007669"/>
    <property type="project" value="InterPro"/>
</dbReference>
<keyword evidence="5" id="KW-0645">Protease</keyword>
<dbReference type="RefSeq" id="WP_183414486.1">
    <property type="nucleotide sequence ID" value="NZ_JACHYB010000002.1"/>
</dbReference>
<evidence type="ECO:0000259" key="11">
    <source>
        <dbReference type="Pfam" id="PF02836"/>
    </source>
</evidence>
<dbReference type="InterPro" id="IPR017853">
    <property type="entry name" value="GH"/>
</dbReference>
<comment type="similarity">
    <text evidence="2">Belongs to the glycosyl hydrolase 2 family.</text>
</comment>
<dbReference type="SUPFAM" id="SSF51445">
    <property type="entry name" value="(Trans)glycosidases"/>
    <property type="match status" value="1"/>
</dbReference>
<gene>
    <name evidence="13" type="ORF">FHX64_002968</name>
</gene>
<evidence type="ECO:0000256" key="3">
    <source>
        <dbReference type="ARBA" id="ARBA00012761"/>
    </source>
</evidence>
<proteinExistence type="inferred from homology"/>